<dbReference type="PANTHER" id="PTHR15160">
    <property type="entry name" value="VON HIPPEL-LINDAU PROTEIN"/>
    <property type="match status" value="1"/>
</dbReference>
<protein>
    <recommendedName>
        <fullName evidence="5">Bifunctional nuclease family protein</fullName>
    </recommendedName>
</protein>
<evidence type="ECO:0000313" key="3">
    <source>
        <dbReference type="EMBL" id="TBH73380.1"/>
    </source>
</evidence>
<accession>A0A4Q9BB74</accession>
<dbReference type="Proteomes" id="UP000293583">
    <property type="component" value="Unassembled WGS sequence"/>
</dbReference>
<dbReference type="RefSeq" id="WP_130923468.1">
    <property type="nucleotide sequence ID" value="NZ_JAANOL010000001.1"/>
</dbReference>
<feature type="domain" description="BFN" evidence="2">
    <location>
        <begin position="1"/>
        <end position="137"/>
    </location>
</feature>
<dbReference type="Pfam" id="PF02151">
    <property type="entry name" value="UVR"/>
    <property type="match status" value="1"/>
</dbReference>
<organism evidence="3 4">
    <name type="scientific">Aquirufa antheringensis</name>
    <dbReference type="NCBI Taxonomy" id="2516559"/>
    <lineage>
        <taxon>Bacteria</taxon>
        <taxon>Pseudomonadati</taxon>
        <taxon>Bacteroidota</taxon>
        <taxon>Cytophagia</taxon>
        <taxon>Cytophagales</taxon>
        <taxon>Flectobacillaceae</taxon>
        <taxon>Aquirufa</taxon>
    </lineage>
</organism>
<dbReference type="SUPFAM" id="SSF103256">
    <property type="entry name" value="Hypothetical protein TM0160"/>
    <property type="match status" value="1"/>
</dbReference>
<sequence length="189" mass="21254">MKEFVPLRILSVNPSSVGASSYILLLESDSAQSLRFPIVIGSQEAQSISVYLEKIQTSRPLTHDLCVNLLSYSNVSIQKVLITDFKDGIFYANLEVYKDGETFQVDARPSDSIALAIRLDIPILISEKLLHEICIPEEEFLDELEDDLDVLEKAPVVRSKAELDGLLQKALQDENYEEAAKLRDEIEKL</sequence>
<dbReference type="Gene3D" id="3.10.690.10">
    <property type="entry name" value="Bifunctional nuclease domain"/>
    <property type="match status" value="1"/>
</dbReference>
<comment type="caution">
    <text evidence="3">The sequence shown here is derived from an EMBL/GenBank/DDBJ whole genome shotgun (WGS) entry which is preliminary data.</text>
</comment>
<dbReference type="PROSITE" id="PS51658">
    <property type="entry name" value="BFN"/>
    <property type="match status" value="1"/>
</dbReference>
<dbReference type="PROSITE" id="PS50151">
    <property type="entry name" value="UVR"/>
    <property type="match status" value="1"/>
</dbReference>
<dbReference type="Pfam" id="PF02577">
    <property type="entry name" value="BFN_dom"/>
    <property type="match status" value="1"/>
</dbReference>
<reference evidence="3 4" key="1">
    <citation type="submission" date="2019-02" db="EMBL/GenBank/DDBJ databases">
        <title>Genome of a new Bacteroidetes strain.</title>
        <authorList>
            <person name="Pitt A."/>
        </authorList>
    </citation>
    <scope>NUCLEOTIDE SEQUENCE [LARGE SCALE GENOMIC DNA]</scope>
    <source>
        <strain evidence="3 4">103A-SOEBACH</strain>
    </source>
</reference>
<evidence type="ECO:0000259" key="2">
    <source>
        <dbReference type="PROSITE" id="PS51658"/>
    </source>
</evidence>
<dbReference type="EMBL" id="SEWY01000003">
    <property type="protein sequence ID" value="TBH73380.1"/>
    <property type="molecule type" value="Genomic_DNA"/>
</dbReference>
<evidence type="ECO:0008006" key="5">
    <source>
        <dbReference type="Google" id="ProtNLM"/>
    </source>
</evidence>
<dbReference type="AlphaFoldDB" id="A0A4Q9BB74"/>
<dbReference type="OrthoDB" id="9788698at2"/>
<name>A0A4Q9BB74_9BACT</name>
<keyword evidence="4" id="KW-1185">Reference proteome</keyword>
<dbReference type="InterPro" id="IPR003729">
    <property type="entry name" value="Bi_nuclease_dom"/>
</dbReference>
<feature type="domain" description="UVR" evidence="1">
    <location>
        <begin position="157"/>
        <end position="189"/>
    </location>
</feature>
<evidence type="ECO:0000313" key="4">
    <source>
        <dbReference type="Proteomes" id="UP000293583"/>
    </source>
</evidence>
<gene>
    <name evidence="3" type="ORF">EWU20_07595</name>
</gene>
<evidence type="ECO:0000259" key="1">
    <source>
        <dbReference type="PROSITE" id="PS50151"/>
    </source>
</evidence>
<dbReference type="InterPro" id="IPR001943">
    <property type="entry name" value="UVR_dom"/>
</dbReference>
<proteinExistence type="predicted"/>
<dbReference type="InterPro" id="IPR036104">
    <property type="entry name" value="BFN_sf"/>
</dbReference>
<dbReference type="PANTHER" id="PTHR15160:SF1">
    <property type="entry name" value="VON HIPPEL-LINDAU DISEASE TUMOR SUPPRESSOR"/>
    <property type="match status" value="1"/>
</dbReference>
<dbReference type="GO" id="GO:0004518">
    <property type="term" value="F:nuclease activity"/>
    <property type="evidence" value="ECO:0007669"/>
    <property type="project" value="InterPro"/>
</dbReference>